<dbReference type="SUPFAM" id="SSF52949">
    <property type="entry name" value="Macro domain-like"/>
    <property type="match status" value="1"/>
</dbReference>
<keyword evidence="4" id="KW-1185">Reference proteome</keyword>
<dbReference type="Proteomes" id="UP000001542">
    <property type="component" value="Unassembled WGS sequence"/>
</dbReference>
<dbReference type="PANTHER" id="PTHR11106">
    <property type="entry name" value="GANGLIOSIDE INDUCED DIFFERENTIATION ASSOCIATED PROTEIN 2-RELATED"/>
    <property type="match status" value="1"/>
</dbReference>
<dbReference type="InterPro" id="IPR043472">
    <property type="entry name" value="Macro_dom-like"/>
</dbReference>
<organism evidence="3 4">
    <name type="scientific">Trichomonas vaginalis (strain ATCC PRA-98 / G3)</name>
    <dbReference type="NCBI Taxonomy" id="412133"/>
    <lineage>
        <taxon>Eukaryota</taxon>
        <taxon>Metamonada</taxon>
        <taxon>Parabasalia</taxon>
        <taxon>Trichomonadida</taxon>
        <taxon>Trichomonadidae</taxon>
        <taxon>Trichomonas</taxon>
    </lineage>
</organism>
<dbReference type="InParanoid" id="A2DKL5"/>
<reference evidence="3" key="1">
    <citation type="submission" date="2006-10" db="EMBL/GenBank/DDBJ databases">
        <authorList>
            <person name="Amadeo P."/>
            <person name="Zhao Q."/>
            <person name="Wortman J."/>
            <person name="Fraser-Liggett C."/>
            <person name="Carlton J."/>
        </authorList>
    </citation>
    <scope>NUCLEOTIDE SEQUENCE</scope>
    <source>
        <strain evidence="3">G3</strain>
    </source>
</reference>
<dbReference type="OrthoDB" id="6133115at2759"/>
<dbReference type="eggNOG" id="KOG2633">
    <property type="taxonomic scope" value="Eukaryota"/>
</dbReference>
<dbReference type="VEuPathDB" id="TrichDB:TVAGG3_0561270"/>
<gene>
    <name evidence="3" type="ORF">TVAG_246760</name>
</gene>
<proteinExistence type="predicted"/>
<reference evidence="3" key="2">
    <citation type="journal article" date="2007" name="Science">
        <title>Draft genome sequence of the sexually transmitted pathogen Trichomonas vaginalis.</title>
        <authorList>
            <person name="Carlton J.M."/>
            <person name="Hirt R.P."/>
            <person name="Silva J.C."/>
            <person name="Delcher A.L."/>
            <person name="Schatz M."/>
            <person name="Zhao Q."/>
            <person name="Wortman J.R."/>
            <person name="Bidwell S.L."/>
            <person name="Alsmark U.C.M."/>
            <person name="Besteiro S."/>
            <person name="Sicheritz-Ponten T."/>
            <person name="Noel C.J."/>
            <person name="Dacks J.B."/>
            <person name="Foster P.G."/>
            <person name="Simillion C."/>
            <person name="Van de Peer Y."/>
            <person name="Miranda-Saavedra D."/>
            <person name="Barton G.J."/>
            <person name="Westrop G.D."/>
            <person name="Mueller S."/>
            <person name="Dessi D."/>
            <person name="Fiori P.L."/>
            <person name="Ren Q."/>
            <person name="Paulsen I."/>
            <person name="Zhang H."/>
            <person name="Bastida-Corcuera F.D."/>
            <person name="Simoes-Barbosa A."/>
            <person name="Brown M.T."/>
            <person name="Hayes R.D."/>
            <person name="Mukherjee M."/>
            <person name="Okumura C.Y."/>
            <person name="Schneider R."/>
            <person name="Smith A.J."/>
            <person name="Vanacova S."/>
            <person name="Villalvazo M."/>
            <person name="Haas B.J."/>
            <person name="Pertea M."/>
            <person name="Feldblyum T.V."/>
            <person name="Utterback T.R."/>
            <person name="Shu C.L."/>
            <person name="Osoegawa K."/>
            <person name="de Jong P.J."/>
            <person name="Hrdy I."/>
            <person name="Horvathova L."/>
            <person name="Zubacova Z."/>
            <person name="Dolezal P."/>
            <person name="Malik S.B."/>
            <person name="Logsdon J.M. Jr."/>
            <person name="Henze K."/>
            <person name="Gupta A."/>
            <person name="Wang C.C."/>
            <person name="Dunne R.L."/>
            <person name="Upcroft J.A."/>
            <person name="Upcroft P."/>
            <person name="White O."/>
            <person name="Salzberg S.L."/>
            <person name="Tang P."/>
            <person name="Chiu C.-H."/>
            <person name="Lee Y.-S."/>
            <person name="Embley T.M."/>
            <person name="Coombs G.H."/>
            <person name="Mottram J.C."/>
            <person name="Tachezy J."/>
            <person name="Fraser-Liggett C.M."/>
            <person name="Johnson P.J."/>
        </authorList>
    </citation>
    <scope>NUCLEOTIDE SEQUENCE [LARGE SCALE GENOMIC DNA]</scope>
    <source>
        <strain evidence="3">G3</strain>
    </source>
</reference>
<dbReference type="InterPro" id="IPR002589">
    <property type="entry name" value="Macro_dom"/>
</dbReference>
<sequence length="268" mass="29693">MSSEHIVTLAELPTWDADGPNVLASHPILPQIYPLKKANNEINKKISVWFKGDSCKLQCDAIVNAANSKLKAGSGICGMIFKAAGNELVDACKKAGYTETGHAALTPAFKLPSKYIIHAVGPKGEQPSELRSTYLSTLNYMDNDKIKSIAFCAISTGKYGYPVEKATHIALMSVREWLEVPENLQKTERIVFVVFNDKDVEVYSQLMHAYFPLEGVKYPPRPRKNKPTSATKPQPTEQKGAADVQNPEVNKVEHEVTKENHENKEPTK</sequence>
<feature type="compositionally biased region" description="Polar residues" evidence="1">
    <location>
        <begin position="227"/>
        <end position="237"/>
    </location>
</feature>
<dbReference type="Gene3D" id="3.40.220.10">
    <property type="entry name" value="Leucine Aminopeptidase, subunit E, domain 1"/>
    <property type="match status" value="1"/>
</dbReference>
<dbReference type="AlphaFoldDB" id="A2DKL5"/>
<dbReference type="KEGG" id="tva:5464497"/>
<protein>
    <submittedName>
        <fullName evidence="3">Appr-1-p processing enzyme family protein</fullName>
    </submittedName>
</protein>
<dbReference type="CDD" id="cd02908">
    <property type="entry name" value="Macro_OAADPr_deacetylase"/>
    <property type="match status" value="1"/>
</dbReference>
<evidence type="ECO:0000313" key="4">
    <source>
        <dbReference type="Proteomes" id="UP000001542"/>
    </source>
</evidence>
<evidence type="ECO:0000259" key="2">
    <source>
        <dbReference type="PROSITE" id="PS51154"/>
    </source>
</evidence>
<dbReference type="VEuPathDB" id="TrichDB:TVAG_246760"/>
<feature type="compositionally biased region" description="Basic and acidic residues" evidence="1">
    <location>
        <begin position="250"/>
        <end position="268"/>
    </location>
</feature>
<dbReference type="RefSeq" id="XP_001579984.1">
    <property type="nucleotide sequence ID" value="XM_001579934.1"/>
</dbReference>
<dbReference type="Pfam" id="PF01661">
    <property type="entry name" value="Macro"/>
    <property type="match status" value="1"/>
</dbReference>
<evidence type="ECO:0000313" key="3">
    <source>
        <dbReference type="EMBL" id="EAY18998.1"/>
    </source>
</evidence>
<dbReference type="SMR" id="A2DKL5"/>
<accession>A2DKL5</accession>
<dbReference type="EMBL" id="DS113212">
    <property type="protein sequence ID" value="EAY18998.1"/>
    <property type="molecule type" value="Genomic_DNA"/>
</dbReference>
<dbReference type="PANTHER" id="PTHR11106:SF27">
    <property type="entry name" value="MACRO DOMAIN-CONTAINING PROTEIN"/>
    <property type="match status" value="1"/>
</dbReference>
<dbReference type="STRING" id="5722.A2DKL5"/>
<dbReference type="OMA" id="CTFMPID"/>
<evidence type="ECO:0000256" key="1">
    <source>
        <dbReference type="SAM" id="MobiDB-lite"/>
    </source>
</evidence>
<feature type="region of interest" description="Disordered" evidence="1">
    <location>
        <begin position="217"/>
        <end position="268"/>
    </location>
</feature>
<dbReference type="SMART" id="SM00506">
    <property type="entry name" value="A1pp"/>
    <property type="match status" value="1"/>
</dbReference>
<dbReference type="PROSITE" id="PS51154">
    <property type="entry name" value="MACRO"/>
    <property type="match status" value="1"/>
</dbReference>
<name>A2DKL5_TRIV3</name>
<feature type="domain" description="Macro" evidence="2">
    <location>
        <begin position="34"/>
        <end position="211"/>
    </location>
</feature>